<keyword evidence="11" id="KW-1185">Reference proteome</keyword>
<dbReference type="PROSITE" id="PS51349">
    <property type="entry name" value="FMN_HYDROXY_ACID_DH_2"/>
    <property type="match status" value="1"/>
</dbReference>
<dbReference type="GeneID" id="34571565"/>
<name>A0A1F5LXD2_PENAI</name>
<dbReference type="GO" id="GO:0010181">
    <property type="term" value="F:FMN binding"/>
    <property type="evidence" value="ECO:0007669"/>
    <property type="project" value="InterPro"/>
</dbReference>
<feature type="domain" description="LysM" evidence="9">
    <location>
        <begin position="446"/>
        <end position="492"/>
    </location>
</feature>
<dbReference type="PANTHER" id="PTHR10578:SF149">
    <property type="entry name" value="2-HYDROXYACID OXIDASE 2"/>
    <property type="match status" value="1"/>
</dbReference>
<evidence type="ECO:0000256" key="1">
    <source>
        <dbReference type="ARBA" id="ARBA00001917"/>
    </source>
</evidence>
<dbReference type="EMBL" id="LXJU01000001">
    <property type="protein sequence ID" value="OGE57812.1"/>
    <property type="molecule type" value="Genomic_DNA"/>
</dbReference>
<dbReference type="STRING" id="1835702.A0A1F5LXD2"/>
<dbReference type="OrthoDB" id="5985073at2759"/>
<dbReference type="PROSITE" id="PS51782">
    <property type="entry name" value="LYSM"/>
    <property type="match status" value="4"/>
</dbReference>
<dbReference type="PANTHER" id="PTHR10578">
    <property type="entry name" value="S -2-HYDROXY-ACID OXIDASE-RELATED"/>
    <property type="match status" value="1"/>
</dbReference>
<reference evidence="10 11" key="1">
    <citation type="journal article" date="2016" name="Sci. Rep.">
        <title>Penicillium arizonense, a new, genome sequenced fungal species, reveals a high chemical diversity in secreted metabolites.</title>
        <authorList>
            <person name="Grijseels S."/>
            <person name="Nielsen J.C."/>
            <person name="Randelovic M."/>
            <person name="Nielsen J."/>
            <person name="Nielsen K.F."/>
            <person name="Workman M."/>
            <person name="Frisvad J.C."/>
        </authorList>
    </citation>
    <scope>NUCLEOTIDE SEQUENCE [LARGE SCALE GENOMIC DNA]</scope>
    <source>
        <strain evidence="10 11">CBS 141311</strain>
    </source>
</reference>
<evidence type="ECO:0000313" key="11">
    <source>
        <dbReference type="Proteomes" id="UP000177622"/>
    </source>
</evidence>
<dbReference type="Gene3D" id="3.20.20.70">
    <property type="entry name" value="Aldolase class I"/>
    <property type="match status" value="1"/>
</dbReference>
<feature type="chain" id="PRO_5009519986" description="Oxidase FUB9" evidence="7">
    <location>
        <begin position="18"/>
        <end position="899"/>
    </location>
</feature>
<gene>
    <name evidence="10" type="ORF">PENARI_c001G08923</name>
</gene>
<sequence>MKFTVIFVITYFASAFAQIDLYEYGTNATAFISDGCTSALRKELNCDPYLLTLSMSDYFGPVGNQTFQDQLCDEGCGSALETYHSSVKQQCAGDVEPWDGVPAVWAGDVLWSTWNRTCLKDPKTNTYCTDAIGDIQAALGDIDTALAAVSKDQLCSTCVLNLIQQMQKTAYSNYDEQLVDEYVKIQDTCNTGALPTEVQPPATNMTAIPGIDYSTPSNISCLSGNFYSAKSGDDMQSIAKAQKVPTGPLRTLNGIFPDGSNLLAGQNLCLPRACPVYLVQDGDNCNSIADSYGLTIADLISYNPSINRACSNLNSGDNVCVGASGQLYTPTTIPGATATKTAQYAASTVAAAGPTGYGTTKECGGYYPAADGDDCEQISLIYSISLDLFLAINPAINAACSNLFPGLYYCVYPTANWNATTNGTTTSTYVTPPAPTPTGTTSNCYTWHTIVDKDSCSLLQNVYGITFAQLRTWNPQLNEECSNLLLDAAYCVRGDTDTTTTSTTETAGTTTSKTTTTADQPTQTSVPAPGPTQDGVPKNCNSWVMQKEVLNQGLDFFNSGATNQVTLHDNYSAYRKYRLLPRVLKDVSQVDTGISLFGRDILFPLCASPTGLQVLAHPDGELATSRACAKAGVNMGVSSYTGYPVEQITEAGNEVGPVNHVMQLYTLNDKAKQERIVRRAEAAGCKAIFLTADSPVLGVRWNEWRNGFKPPPGVAYPMYEKTSDEIQAQSHDDGFTSTNSDSHSWATEIPWLRSITKMEIWIKGVLTPEDVEIAVEYGCDGVIISNHGGRQLDETPATIDALPACAKVARGRIRIHIDGGIRSGADIFKALALGAECCWVGRPVLWGLAHDGQQGVELMFKILYDDFKRCMQLTGCKSVSEIRPELLAIVNAYGPLARL</sequence>
<evidence type="ECO:0000256" key="3">
    <source>
        <dbReference type="ARBA" id="ARBA00024042"/>
    </source>
</evidence>
<dbReference type="GO" id="GO:0005737">
    <property type="term" value="C:cytoplasm"/>
    <property type="evidence" value="ECO:0007669"/>
    <property type="project" value="UniProtKB-ARBA"/>
</dbReference>
<comment type="cofactor">
    <cofactor evidence="1">
        <name>FMN</name>
        <dbReference type="ChEBI" id="CHEBI:58210"/>
    </cofactor>
</comment>
<dbReference type="Pfam" id="PF01476">
    <property type="entry name" value="LysM"/>
    <property type="match status" value="2"/>
</dbReference>
<feature type="domain" description="FMN hydroxy acid dehydrogenase" evidence="8">
    <location>
        <begin position="530"/>
        <end position="892"/>
    </location>
</feature>
<keyword evidence="7" id="KW-0732">Signal</keyword>
<dbReference type="InterPro" id="IPR036779">
    <property type="entry name" value="LysM_dom_sf"/>
</dbReference>
<evidence type="ECO:0000256" key="2">
    <source>
        <dbReference type="ARBA" id="ARBA00023002"/>
    </source>
</evidence>
<dbReference type="FunFam" id="3.20.20.70:FF:000056">
    <property type="entry name" value="hydroxyacid oxidase 2"/>
    <property type="match status" value="1"/>
</dbReference>
<dbReference type="GO" id="GO:0016491">
    <property type="term" value="F:oxidoreductase activity"/>
    <property type="evidence" value="ECO:0007669"/>
    <property type="project" value="UniProtKB-KW"/>
</dbReference>
<feature type="region of interest" description="Disordered" evidence="6">
    <location>
        <begin position="498"/>
        <end position="538"/>
    </location>
</feature>
<evidence type="ECO:0000256" key="4">
    <source>
        <dbReference type="ARBA" id="ARBA00073420"/>
    </source>
</evidence>
<organism evidence="10 11">
    <name type="scientific">Penicillium arizonense</name>
    <dbReference type="NCBI Taxonomy" id="1835702"/>
    <lineage>
        <taxon>Eukaryota</taxon>
        <taxon>Fungi</taxon>
        <taxon>Dikarya</taxon>
        <taxon>Ascomycota</taxon>
        <taxon>Pezizomycotina</taxon>
        <taxon>Eurotiomycetes</taxon>
        <taxon>Eurotiomycetidae</taxon>
        <taxon>Eurotiales</taxon>
        <taxon>Aspergillaceae</taxon>
        <taxon>Penicillium</taxon>
    </lineage>
</organism>
<accession>A0A1F5LXD2</accession>
<evidence type="ECO:0000259" key="9">
    <source>
        <dbReference type="PROSITE" id="PS51782"/>
    </source>
</evidence>
<dbReference type="CDD" id="cd02809">
    <property type="entry name" value="alpha_hydroxyacid_oxid_FMN"/>
    <property type="match status" value="1"/>
</dbReference>
<protein>
    <recommendedName>
        <fullName evidence="4">Oxidase FUB9</fullName>
    </recommendedName>
    <alternativeName>
        <fullName evidence="5">Fusaric acid biosynthesis protein 9</fullName>
    </alternativeName>
</protein>
<dbReference type="SUPFAM" id="SSF54106">
    <property type="entry name" value="LysM domain"/>
    <property type="match status" value="3"/>
</dbReference>
<feature type="domain" description="LysM" evidence="9">
    <location>
        <begin position="225"/>
        <end position="270"/>
    </location>
</feature>
<dbReference type="Proteomes" id="UP000177622">
    <property type="component" value="Unassembled WGS sequence"/>
</dbReference>
<feature type="compositionally biased region" description="Low complexity" evidence="6">
    <location>
        <begin position="498"/>
        <end position="524"/>
    </location>
</feature>
<evidence type="ECO:0000313" key="10">
    <source>
        <dbReference type="EMBL" id="OGE57812.1"/>
    </source>
</evidence>
<dbReference type="Pfam" id="PF01070">
    <property type="entry name" value="FMN_dh"/>
    <property type="match status" value="1"/>
</dbReference>
<dbReference type="Gene3D" id="3.10.350.10">
    <property type="entry name" value="LysM domain"/>
    <property type="match status" value="4"/>
</dbReference>
<dbReference type="SUPFAM" id="SSF51395">
    <property type="entry name" value="FMN-linked oxidoreductases"/>
    <property type="match status" value="1"/>
</dbReference>
<dbReference type="InterPro" id="IPR018392">
    <property type="entry name" value="LysM"/>
</dbReference>
<comment type="similarity">
    <text evidence="3">Belongs to the FMN-dependent alpha-hydroxy acid dehydrogenase family.</text>
</comment>
<dbReference type="InterPro" id="IPR037396">
    <property type="entry name" value="FMN_HAD"/>
</dbReference>
<evidence type="ECO:0000256" key="6">
    <source>
        <dbReference type="SAM" id="MobiDB-lite"/>
    </source>
</evidence>
<dbReference type="RefSeq" id="XP_022493235.1">
    <property type="nucleotide sequence ID" value="XM_022626831.1"/>
</dbReference>
<comment type="caution">
    <text evidence="10">The sequence shown here is derived from an EMBL/GenBank/DDBJ whole genome shotgun (WGS) entry which is preliminary data.</text>
</comment>
<feature type="domain" description="LysM" evidence="9">
    <location>
        <begin position="365"/>
        <end position="411"/>
    </location>
</feature>
<evidence type="ECO:0000256" key="7">
    <source>
        <dbReference type="SAM" id="SignalP"/>
    </source>
</evidence>
<dbReference type="InterPro" id="IPR000262">
    <property type="entry name" value="FMN-dep_DH"/>
</dbReference>
<dbReference type="CDD" id="cd00118">
    <property type="entry name" value="LysM"/>
    <property type="match status" value="2"/>
</dbReference>
<feature type="domain" description="LysM" evidence="9">
    <location>
        <begin position="275"/>
        <end position="321"/>
    </location>
</feature>
<dbReference type="PROSITE" id="PS00557">
    <property type="entry name" value="FMN_HYDROXY_ACID_DH_1"/>
    <property type="match status" value="1"/>
</dbReference>
<dbReference type="SMART" id="SM00257">
    <property type="entry name" value="LysM"/>
    <property type="match status" value="3"/>
</dbReference>
<dbReference type="InterPro" id="IPR008259">
    <property type="entry name" value="FMN_hydac_DH_AS"/>
</dbReference>
<evidence type="ECO:0000256" key="5">
    <source>
        <dbReference type="ARBA" id="ARBA00083297"/>
    </source>
</evidence>
<feature type="signal peptide" evidence="7">
    <location>
        <begin position="1"/>
        <end position="17"/>
    </location>
</feature>
<proteinExistence type="inferred from homology"/>
<dbReference type="AlphaFoldDB" id="A0A1F5LXD2"/>
<keyword evidence="2" id="KW-0560">Oxidoreductase</keyword>
<dbReference type="InterPro" id="IPR013785">
    <property type="entry name" value="Aldolase_TIM"/>
</dbReference>
<dbReference type="InterPro" id="IPR012133">
    <property type="entry name" value="Alpha-hydoxy_acid_DH_FMN"/>
</dbReference>
<evidence type="ECO:0000259" key="8">
    <source>
        <dbReference type="PROSITE" id="PS51349"/>
    </source>
</evidence>